<evidence type="ECO:0000256" key="1">
    <source>
        <dbReference type="SAM" id="MobiDB-lite"/>
    </source>
</evidence>
<feature type="compositionally biased region" description="Basic and acidic residues" evidence="1">
    <location>
        <begin position="38"/>
        <end position="63"/>
    </location>
</feature>
<accession>A0A0F9GPM1</accession>
<feature type="non-terminal residue" evidence="2">
    <location>
        <position position="1"/>
    </location>
</feature>
<dbReference type="AlphaFoldDB" id="A0A0F9GPM1"/>
<evidence type="ECO:0000313" key="2">
    <source>
        <dbReference type="EMBL" id="KKL92431.1"/>
    </source>
</evidence>
<sequence length="179" mass="20641">TLRKPRAANGATRRTLQSAFSGALALPFLPPPRHTRPPPREKKGRTYDVDHGCEQERSWERRPRGGQRAATERGPCREGPEETPERRRRGRPCARGGWGRRPAVRINECPWLGSHRSSVRCAKVWLEDRRRGASAMIQVFRYLRFAGWFAIVSDKVGRCDLSRRWKGRECLRIIIVMTT</sequence>
<protein>
    <submittedName>
        <fullName evidence="2">Uncharacterized protein</fullName>
    </submittedName>
</protein>
<organism evidence="2">
    <name type="scientific">marine sediment metagenome</name>
    <dbReference type="NCBI Taxonomy" id="412755"/>
    <lineage>
        <taxon>unclassified sequences</taxon>
        <taxon>metagenomes</taxon>
        <taxon>ecological metagenomes</taxon>
    </lineage>
</organism>
<feature type="compositionally biased region" description="Basic and acidic residues" evidence="1">
    <location>
        <begin position="70"/>
        <end position="85"/>
    </location>
</feature>
<comment type="caution">
    <text evidence="2">The sequence shown here is derived from an EMBL/GenBank/DDBJ whole genome shotgun (WGS) entry which is preliminary data.</text>
</comment>
<name>A0A0F9GPM1_9ZZZZ</name>
<dbReference type="EMBL" id="LAZR01019463">
    <property type="protein sequence ID" value="KKL92431.1"/>
    <property type="molecule type" value="Genomic_DNA"/>
</dbReference>
<gene>
    <name evidence="2" type="ORF">LCGC14_1884720</name>
</gene>
<proteinExistence type="predicted"/>
<reference evidence="2" key="1">
    <citation type="journal article" date="2015" name="Nature">
        <title>Complex archaea that bridge the gap between prokaryotes and eukaryotes.</title>
        <authorList>
            <person name="Spang A."/>
            <person name="Saw J.H."/>
            <person name="Jorgensen S.L."/>
            <person name="Zaremba-Niedzwiedzka K."/>
            <person name="Martijn J."/>
            <person name="Lind A.E."/>
            <person name="van Eijk R."/>
            <person name="Schleper C."/>
            <person name="Guy L."/>
            <person name="Ettema T.J."/>
        </authorList>
    </citation>
    <scope>NUCLEOTIDE SEQUENCE</scope>
</reference>
<feature type="region of interest" description="Disordered" evidence="1">
    <location>
        <begin position="1"/>
        <end position="95"/>
    </location>
</feature>